<keyword evidence="3" id="KW-1185">Reference proteome</keyword>
<evidence type="ECO:0000313" key="3">
    <source>
        <dbReference type="Proteomes" id="UP001057134"/>
    </source>
</evidence>
<organism evidence="2 3">
    <name type="scientific">Paenibacillus konkukensis</name>
    <dbReference type="NCBI Taxonomy" id="2020716"/>
    <lineage>
        <taxon>Bacteria</taxon>
        <taxon>Bacillati</taxon>
        <taxon>Bacillota</taxon>
        <taxon>Bacilli</taxon>
        <taxon>Bacillales</taxon>
        <taxon>Paenibacillaceae</taxon>
        <taxon>Paenibacillus</taxon>
    </lineage>
</organism>
<dbReference type="Proteomes" id="UP001057134">
    <property type="component" value="Chromosome"/>
</dbReference>
<protein>
    <submittedName>
        <fullName evidence="2">MarR family protein</fullName>
    </submittedName>
</protein>
<dbReference type="RefSeq" id="WP_249863358.1">
    <property type="nucleotide sequence ID" value="NZ_CP027059.1"/>
</dbReference>
<dbReference type="Gene3D" id="1.10.10.10">
    <property type="entry name" value="Winged helix-like DNA-binding domain superfamily/Winged helix DNA-binding domain"/>
    <property type="match status" value="1"/>
</dbReference>
<accession>A0ABY4RFW8</accession>
<dbReference type="Pfam" id="PF12802">
    <property type="entry name" value="MarR_2"/>
    <property type="match status" value="1"/>
</dbReference>
<evidence type="ECO:0000313" key="2">
    <source>
        <dbReference type="EMBL" id="UQZ81098.1"/>
    </source>
</evidence>
<reference evidence="2" key="2">
    <citation type="journal article" date="2021" name="J Anim Sci Technol">
        <title>Complete genome sequence of Paenibacillus konkukensis sp. nov. SK3146 as a potential probiotic strain.</title>
        <authorList>
            <person name="Jung H.I."/>
            <person name="Park S."/>
            <person name="Niu K.M."/>
            <person name="Lee S.W."/>
            <person name="Kothari D."/>
            <person name="Yi K.J."/>
            <person name="Kim S.K."/>
        </authorList>
    </citation>
    <scope>NUCLEOTIDE SEQUENCE</scope>
    <source>
        <strain evidence="2">SK3146</strain>
    </source>
</reference>
<dbReference type="SUPFAM" id="SSF46785">
    <property type="entry name" value="Winged helix' DNA-binding domain"/>
    <property type="match status" value="1"/>
</dbReference>
<dbReference type="SMART" id="SM00347">
    <property type="entry name" value="HTH_MARR"/>
    <property type="match status" value="1"/>
</dbReference>
<reference evidence="2" key="1">
    <citation type="submission" date="2018-02" db="EMBL/GenBank/DDBJ databases">
        <authorList>
            <person name="Kim S.-K."/>
            <person name="Jung H.-I."/>
            <person name="Lee S.-W."/>
        </authorList>
    </citation>
    <scope>NUCLEOTIDE SEQUENCE</scope>
    <source>
        <strain evidence="2">SK3146</strain>
    </source>
</reference>
<proteinExistence type="predicted"/>
<evidence type="ECO:0000259" key="1">
    <source>
        <dbReference type="SMART" id="SM00347"/>
    </source>
</evidence>
<dbReference type="InterPro" id="IPR036390">
    <property type="entry name" value="WH_DNA-bd_sf"/>
</dbReference>
<dbReference type="InterPro" id="IPR000835">
    <property type="entry name" value="HTH_MarR-typ"/>
</dbReference>
<dbReference type="EMBL" id="CP027059">
    <property type="protein sequence ID" value="UQZ81098.1"/>
    <property type="molecule type" value="Genomic_DNA"/>
</dbReference>
<name>A0ABY4RFW8_9BACL</name>
<feature type="domain" description="HTH marR-type" evidence="1">
    <location>
        <begin position="27"/>
        <end position="132"/>
    </location>
</feature>
<gene>
    <name evidence="2" type="ORF">SK3146_00254</name>
</gene>
<dbReference type="InterPro" id="IPR036388">
    <property type="entry name" value="WH-like_DNA-bd_sf"/>
</dbReference>
<sequence>MIADLLNGCLYFTANQLAREAGKIADEEFMSLGLSPTYAFLMLAVKEEPGITLTDLCKILNIAPSTGTRLIDKLIHKRLVERRTEGKLAKIFLTEKGANLHGDIKLCWDRLYERYSLIFGKEAGDELTKQALLASERIKNH</sequence>